<proteinExistence type="inferred from homology"/>
<reference evidence="10" key="1">
    <citation type="submission" date="2021-04" db="EMBL/GenBank/DDBJ databases">
        <authorList>
            <person name="Rodrigo-Torres L."/>
            <person name="Arahal R. D."/>
            <person name="Lucena T."/>
        </authorList>
    </citation>
    <scope>NUCLEOTIDE SEQUENCE</scope>
    <source>
        <strain evidence="10">AS29M-1</strain>
    </source>
</reference>
<dbReference type="PANTHER" id="PTHR43840:SF15">
    <property type="entry name" value="MITOCHONDRIAL METAL TRANSPORTER 1-RELATED"/>
    <property type="match status" value="1"/>
</dbReference>
<dbReference type="EMBL" id="OU015584">
    <property type="protein sequence ID" value="CAG5083438.1"/>
    <property type="molecule type" value="Genomic_DNA"/>
</dbReference>
<dbReference type="InterPro" id="IPR027469">
    <property type="entry name" value="Cation_efflux_TMD_sf"/>
</dbReference>
<dbReference type="InterPro" id="IPR027470">
    <property type="entry name" value="Cation_efflux_CTD"/>
</dbReference>
<dbReference type="GO" id="GO:0016020">
    <property type="term" value="C:membrane"/>
    <property type="evidence" value="ECO:0007669"/>
    <property type="project" value="UniProtKB-SubCell"/>
</dbReference>
<dbReference type="InterPro" id="IPR058533">
    <property type="entry name" value="Cation_efflux_TM"/>
</dbReference>
<evidence type="ECO:0000256" key="5">
    <source>
        <dbReference type="ARBA" id="ARBA00022989"/>
    </source>
</evidence>
<gene>
    <name evidence="10" type="primary">mneP</name>
    <name evidence="10" type="ORF">CRYO30217_02196</name>
</gene>
<evidence type="ECO:0000256" key="2">
    <source>
        <dbReference type="ARBA" id="ARBA00008114"/>
    </source>
</evidence>
<dbReference type="Gene3D" id="1.20.1510.10">
    <property type="entry name" value="Cation efflux protein transmembrane domain"/>
    <property type="match status" value="1"/>
</dbReference>
<feature type="transmembrane region" description="Helical" evidence="7">
    <location>
        <begin position="12"/>
        <end position="32"/>
    </location>
</feature>
<dbReference type="GO" id="GO:0008324">
    <property type="term" value="F:monoatomic cation transmembrane transporter activity"/>
    <property type="evidence" value="ECO:0007669"/>
    <property type="project" value="InterPro"/>
</dbReference>
<evidence type="ECO:0000256" key="7">
    <source>
        <dbReference type="SAM" id="Phobius"/>
    </source>
</evidence>
<feature type="transmembrane region" description="Helical" evidence="7">
    <location>
        <begin position="110"/>
        <end position="128"/>
    </location>
</feature>
<dbReference type="RefSeq" id="WP_258542427.1">
    <property type="nucleotide sequence ID" value="NZ_OU015584.1"/>
</dbReference>
<evidence type="ECO:0000259" key="9">
    <source>
        <dbReference type="Pfam" id="PF16916"/>
    </source>
</evidence>
<name>A0A916NHP8_9FLAO</name>
<dbReference type="FunFam" id="1.20.1510.10:FF:000006">
    <property type="entry name" value="Divalent cation efflux transporter"/>
    <property type="match status" value="1"/>
</dbReference>
<dbReference type="KEGG" id="ptan:CRYO30217_02196"/>
<protein>
    <submittedName>
        <fullName evidence="10">Manganese efflux system protein MneP</fullName>
    </submittedName>
</protein>
<comment type="similarity">
    <text evidence="2">Belongs to the cation diffusion facilitator (CDF) transporter (TC 2.A.4) family.</text>
</comment>
<evidence type="ECO:0000313" key="10">
    <source>
        <dbReference type="EMBL" id="CAG5083438.1"/>
    </source>
</evidence>
<evidence type="ECO:0000259" key="8">
    <source>
        <dbReference type="Pfam" id="PF01545"/>
    </source>
</evidence>
<feature type="domain" description="Cation efflux protein cytoplasmic" evidence="9">
    <location>
        <begin position="212"/>
        <end position="288"/>
    </location>
</feature>
<dbReference type="Pfam" id="PF01545">
    <property type="entry name" value="Cation_efflux"/>
    <property type="match status" value="1"/>
</dbReference>
<accession>A0A916NHP8</accession>
<feature type="transmembrane region" description="Helical" evidence="7">
    <location>
        <begin position="156"/>
        <end position="176"/>
    </location>
</feature>
<comment type="subcellular location">
    <subcellularLocation>
        <location evidence="1">Membrane</location>
        <topology evidence="1">Multi-pass membrane protein</topology>
    </subcellularLocation>
</comment>
<evidence type="ECO:0000313" key="11">
    <source>
        <dbReference type="Proteomes" id="UP000683507"/>
    </source>
</evidence>
<evidence type="ECO:0000256" key="1">
    <source>
        <dbReference type="ARBA" id="ARBA00004141"/>
    </source>
</evidence>
<keyword evidence="4 7" id="KW-0812">Transmembrane</keyword>
<dbReference type="SUPFAM" id="SSF160240">
    <property type="entry name" value="Cation efflux protein cytoplasmic domain-like"/>
    <property type="match status" value="1"/>
</dbReference>
<feature type="domain" description="Cation efflux protein transmembrane" evidence="8">
    <location>
        <begin position="12"/>
        <end position="207"/>
    </location>
</feature>
<dbReference type="NCBIfam" id="TIGR01297">
    <property type="entry name" value="CDF"/>
    <property type="match status" value="1"/>
</dbReference>
<dbReference type="InterPro" id="IPR002524">
    <property type="entry name" value="Cation_efflux"/>
</dbReference>
<dbReference type="AlphaFoldDB" id="A0A916NHP8"/>
<evidence type="ECO:0000256" key="3">
    <source>
        <dbReference type="ARBA" id="ARBA00022448"/>
    </source>
</evidence>
<evidence type="ECO:0000256" key="4">
    <source>
        <dbReference type="ARBA" id="ARBA00022692"/>
    </source>
</evidence>
<evidence type="ECO:0000256" key="6">
    <source>
        <dbReference type="ARBA" id="ARBA00023136"/>
    </source>
</evidence>
<dbReference type="PANTHER" id="PTHR43840">
    <property type="entry name" value="MITOCHONDRIAL METAL TRANSPORTER 1-RELATED"/>
    <property type="match status" value="1"/>
</dbReference>
<keyword evidence="5 7" id="KW-1133">Transmembrane helix</keyword>
<organism evidence="10 11">
    <name type="scientific">Parvicella tangerina</name>
    <dbReference type="NCBI Taxonomy" id="2829795"/>
    <lineage>
        <taxon>Bacteria</taxon>
        <taxon>Pseudomonadati</taxon>
        <taxon>Bacteroidota</taxon>
        <taxon>Flavobacteriia</taxon>
        <taxon>Flavobacteriales</taxon>
        <taxon>Parvicellaceae</taxon>
        <taxon>Parvicella</taxon>
    </lineage>
</organism>
<dbReference type="InterPro" id="IPR050291">
    <property type="entry name" value="CDF_Transporter"/>
</dbReference>
<sequence length="296" mass="32888">MKTTKNTAVRTVLLGLLLNVLLVVIKGVSGYLGDSYALMADAIESSTDVFASLFLIFGMSYVNRPADDNHPYGHGRLEPLLTFVIVMFLMISAGVIAFKSIEHIQNPHNIPAPFTLIVLGVIIVFKELSFQYVRRKGKQLNSTSLQAEAWHHRSDAITSLMAFLGISIALIFGKGFENADDWAALLASVFIVYNAYKLFRPAFGEMMDEHLHEELEVKIRLSSEKIKGVLGTEKCRIRKVGSGYFVDLHVIVDGSISVKSGHTIAHEVKGQIFSDLDMVRDVLVHIEPDDELEKLV</sequence>
<dbReference type="InterPro" id="IPR036837">
    <property type="entry name" value="Cation_efflux_CTD_sf"/>
</dbReference>
<keyword evidence="11" id="KW-1185">Reference proteome</keyword>
<dbReference type="Gene3D" id="3.30.70.1350">
    <property type="entry name" value="Cation efflux protein, cytoplasmic domain"/>
    <property type="match status" value="1"/>
</dbReference>
<feature type="transmembrane region" description="Helical" evidence="7">
    <location>
        <begin position="182"/>
        <end position="199"/>
    </location>
</feature>
<feature type="transmembrane region" description="Helical" evidence="7">
    <location>
        <begin position="80"/>
        <end position="98"/>
    </location>
</feature>
<dbReference type="Proteomes" id="UP000683507">
    <property type="component" value="Chromosome"/>
</dbReference>
<keyword evidence="3" id="KW-0813">Transport</keyword>
<dbReference type="SUPFAM" id="SSF161111">
    <property type="entry name" value="Cation efflux protein transmembrane domain-like"/>
    <property type="match status" value="1"/>
</dbReference>
<keyword evidence="6 7" id="KW-0472">Membrane</keyword>
<dbReference type="Pfam" id="PF16916">
    <property type="entry name" value="ZT_dimer"/>
    <property type="match status" value="1"/>
</dbReference>